<evidence type="ECO:0000313" key="1">
    <source>
        <dbReference type="EMBL" id="PRQ19422.1"/>
    </source>
</evidence>
<protein>
    <submittedName>
        <fullName evidence="1">Uncharacterized protein</fullName>
    </submittedName>
</protein>
<proteinExistence type="predicted"/>
<dbReference type="Gramene" id="PRQ19422">
    <property type="protein sequence ID" value="PRQ19422"/>
    <property type="gene ID" value="RchiOBHm_Chr7g0217041"/>
</dbReference>
<dbReference type="AlphaFoldDB" id="A0A2P6PBY2"/>
<gene>
    <name evidence="1" type="ORF">RchiOBHm_Chr7g0217041</name>
</gene>
<reference evidence="1 2" key="1">
    <citation type="journal article" date="2018" name="Nat. Genet.">
        <title>The Rosa genome provides new insights in the design of modern roses.</title>
        <authorList>
            <person name="Bendahmane M."/>
        </authorList>
    </citation>
    <scope>NUCLEOTIDE SEQUENCE [LARGE SCALE GENOMIC DNA]</scope>
    <source>
        <strain evidence="2">cv. Old Blush</strain>
    </source>
</reference>
<accession>A0A2P6PBY2</accession>
<comment type="caution">
    <text evidence="1">The sequence shown here is derived from an EMBL/GenBank/DDBJ whole genome shotgun (WGS) entry which is preliminary data.</text>
</comment>
<dbReference type="Proteomes" id="UP000238479">
    <property type="component" value="Chromosome 7"/>
</dbReference>
<evidence type="ECO:0000313" key="2">
    <source>
        <dbReference type="Proteomes" id="UP000238479"/>
    </source>
</evidence>
<name>A0A2P6PBY2_ROSCH</name>
<keyword evidence="2" id="KW-1185">Reference proteome</keyword>
<dbReference type="EMBL" id="PDCK01000045">
    <property type="protein sequence ID" value="PRQ19422.1"/>
    <property type="molecule type" value="Genomic_DNA"/>
</dbReference>
<sequence>MFSASPPISEKQEYGKMEIVVERNSGIFGSKRGWGLWWSGIQGCKPRSQRLCQEVQNANFPEFSPNSGRFRSQRPEVQRRLHLEPIWWRDLQSLLN</sequence>
<organism evidence="1 2">
    <name type="scientific">Rosa chinensis</name>
    <name type="common">China rose</name>
    <dbReference type="NCBI Taxonomy" id="74649"/>
    <lineage>
        <taxon>Eukaryota</taxon>
        <taxon>Viridiplantae</taxon>
        <taxon>Streptophyta</taxon>
        <taxon>Embryophyta</taxon>
        <taxon>Tracheophyta</taxon>
        <taxon>Spermatophyta</taxon>
        <taxon>Magnoliopsida</taxon>
        <taxon>eudicotyledons</taxon>
        <taxon>Gunneridae</taxon>
        <taxon>Pentapetalae</taxon>
        <taxon>rosids</taxon>
        <taxon>fabids</taxon>
        <taxon>Rosales</taxon>
        <taxon>Rosaceae</taxon>
        <taxon>Rosoideae</taxon>
        <taxon>Rosoideae incertae sedis</taxon>
        <taxon>Rosa</taxon>
    </lineage>
</organism>